<reference evidence="9" key="1">
    <citation type="submission" date="2018-06" db="EMBL/GenBank/DDBJ databases">
        <title>Metagenomic Sequencing for Combined Detection of RNA and DNA Viruses in Respiratory Samples From Pediatric Patients.</title>
        <authorList>
            <person name="van Boheemen S."/>
            <person name="van Rijn-Klink A.L."/>
            <person name="Pappas N."/>
            <person name="Carbo E.C."/>
            <person name="van 't Hof P."/>
            <person name="Vorderman R.H.P."/>
            <person name="Mei H."/>
            <person name="Claas E.C.J."/>
            <person name="Kroes A.C.M."/>
            <person name="de Vries J.J.C."/>
        </authorList>
    </citation>
    <scope>NUCLEOTIDE SEQUENCE [LARGE SCALE GENOMIC DNA]</scope>
</reference>
<dbReference type="EMBL" id="MH509440">
    <property type="protein sequence ID" value="QBN85153.1"/>
    <property type="molecule type" value="Genomic_DNA"/>
</dbReference>
<sequence length="569" mass="64361">MARLLIADENITWKKDAFLSPYISFNPALLNTNDTLCNELIFASHIMQIPRHLSSEEFINEKPIEECDGVNTTPDITLFVESVSDCLALDRPCMVCRIIDLYNKQFGLNPKWISDYAMLCSKSLASPLCAIGVFVVAFEFVYIMDKYYLKNNNVTLVGSFARRVLNIIDIQKHFFLHVCFRTDGGLPSTPFNNLNNLNAACKVQYSNYSFLVQSAIKALFLTTTDNSTLAMGGQKRGDELVSSSPFTGIKNQSLTTALVSWKDCAKLIDCSSSENKKIGIPTCCAKAILQDEEYEKCVTLNDKECIKNWGYVDLLFLLLSNISTWNSNDKIVQAAEMRKTCVESYWNLYKRKLFMDTAPKFMLFANDEASPDMSLGPILLTTLKHTQCRGKTNSECLLCNLLIVKDYWVALRQFKRDILNYSANNAGLFDCIPPVLESWKTLNEKTLDDGDRFITLMSAVGTEAIYKHFFCDPMCTLSELQTNPRVLFDHPSYDDSGDLELYKAQLATENKFECRICAGLWTLAYTFKTYQVFPPKPTAGAAFIKDAGLILRRHNISLVSLEHTLCNYV</sequence>
<dbReference type="Proteomes" id="UP000326297">
    <property type="component" value="Segment"/>
</dbReference>
<evidence type="ECO:0000313" key="9">
    <source>
        <dbReference type="EMBL" id="QBN85153.1"/>
    </source>
</evidence>
<dbReference type="GeneID" id="80531879"/>
<keyword evidence="10" id="KW-1185">Reference proteome</keyword>
<evidence type="ECO:0000256" key="1">
    <source>
        <dbReference type="ARBA" id="ARBA00002104"/>
    </source>
</evidence>
<gene>
    <name evidence="9" type="primary">UL32</name>
</gene>
<evidence type="ECO:0000256" key="2">
    <source>
        <dbReference type="ARBA" id="ARBA00005235"/>
    </source>
</evidence>
<accession>A0A482F3S0</accession>
<evidence type="ECO:0000256" key="7">
    <source>
        <dbReference type="ARBA" id="ARBA00023200"/>
    </source>
</evidence>
<comment type="function">
    <text evidence="1 8">Plays a role in efficient localization of neo-synthesized capsids to nuclear replication compartments, thereby controlling cleavage and packaging of virus genomic DNA.</text>
</comment>
<dbReference type="GO" id="GO:0019031">
    <property type="term" value="C:viral envelope"/>
    <property type="evidence" value="ECO:0007669"/>
    <property type="project" value="InterPro"/>
</dbReference>
<protein>
    <recommendedName>
        <fullName evidence="8">Packaging protein UL32</fullName>
    </recommendedName>
</protein>
<evidence type="ECO:0000256" key="5">
    <source>
        <dbReference type="ARBA" id="ARBA00022771"/>
    </source>
</evidence>
<dbReference type="PROSITE" id="PS51988">
    <property type="entry name" value="HERPESVIRUS_UL32"/>
    <property type="match status" value="1"/>
</dbReference>
<evidence type="ECO:0000256" key="6">
    <source>
        <dbReference type="ARBA" id="ARBA00022833"/>
    </source>
</evidence>
<dbReference type="GO" id="GO:0030430">
    <property type="term" value="C:host cell cytoplasm"/>
    <property type="evidence" value="ECO:0007669"/>
    <property type="project" value="UniProtKB-SubCell"/>
</dbReference>
<comment type="subcellular location">
    <subcellularLocation>
        <location evidence="8">Host cytoplasm</location>
    </subcellularLocation>
    <subcellularLocation>
        <location evidence="8">Host nucleus</location>
    </subcellularLocation>
</comment>
<keyword evidence="5" id="KW-0863">Zinc-finger</keyword>
<comment type="similarity">
    <text evidence="2 8">Belongs to the herpesviridae UL32 protein family.</text>
</comment>
<evidence type="ECO:0000256" key="4">
    <source>
        <dbReference type="ARBA" id="ARBA00022723"/>
    </source>
</evidence>
<dbReference type="Pfam" id="PF01673">
    <property type="entry name" value="Herpes_env"/>
    <property type="match status" value="1"/>
</dbReference>
<proteinExistence type="inferred from homology"/>
<dbReference type="InterPro" id="IPR002597">
    <property type="entry name" value="Herpes_env"/>
</dbReference>
<evidence type="ECO:0000313" key="10">
    <source>
        <dbReference type="Proteomes" id="UP000326297"/>
    </source>
</evidence>
<dbReference type="RefSeq" id="YP_010794864.1">
    <property type="nucleotide sequence ID" value="NC_075562.1"/>
</dbReference>
<keyword evidence="4" id="KW-0479">Metal-binding</keyword>
<evidence type="ECO:0000256" key="8">
    <source>
        <dbReference type="RuleBase" id="RU364029"/>
    </source>
</evidence>
<keyword evidence="6" id="KW-0862">Zinc</keyword>
<keyword evidence="7 8" id="KW-1035">Host cytoplasm</keyword>
<name>A0A482F3S0_9ALPH</name>
<dbReference type="KEGG" id="vg:80531879"/>
<keyword evidence="3 8" id="KW-1048">Host nucleus</keyword>
<organism evidence="9 10">
    <name type="scientific">Phocid alphaherpesvirus 1</name>
    <dbReference type="NCBI Taxonomy" id="47418"/>
    <lineage>
        <taxon>Viruses</taxon>
        <taxon>Duplodnaviria</taxon>
        <taxon>Heunggongvirae</taxon>
        <taxon>Peploviricota</taxon>
        <taxon>Herviviricetes</taxon>
        <taxon>Herpesvirales</taxon>
        <taxon>Orthoherpesviridae</taxon>
        <taxon>Alphaherpesvirinae</taxon>
        <taxon>Varicellovirus</taxon>
        <taxon>Varicellovirus phocidalpha1</taxon>
    </lineage>
</organism>
<evidence type="ECO:0000256" key="3">
    <source>
        <dbReference type="ARBA" id="ARBA00022562"/>
    </source>
</evidence>
<dbReference type="GO" id="GO:0042025">
    <property type="term" value="C:host cell nucleus"/>
    <property type="evidence" value="ECO:0007669"/>
    <property type="project" value="UniProtKB-SubCell"/>
</dbReference>
<dbReference type="GO" id="GO:0008270">
    <property type="term" value="F:zinc ion binding"/>
    <property type="evidence" value="ECO:0007669"/>
    <property type="project" value="UniProtKB-KW"/>
</dbReference>